<dbReference type="GO" id="GO:0043565">
    <property type="term" value="F:sequence-specific DNA binding"/>
    <property type="evidence" value="ECO:0007669"/>
    <property type="project" value="InterPro"/>
</dbReference>
<dbReference type="PROSITE" id="PS50110">
    <property type="entry name" value="RESPONSE_REGULATORY"/>
    <property type="match status" value="1"/>
</dbReference>
<evidence type="ECO:0000256" key="8">
    <source>
        <dbReference type="ARBA" id="ARBA00023163"/>
    </source>
</evidence>
<feature type="domain" description="Response regulatory" evidence="12">
    <location>
        <begin position="2"/>
        <end position="118"/>
    </location>
</feature>
<dbReference type="Gene3D" id="3.40.50.2300">
    <property type="match status" value="1"/>
</dbReference>
<dbReference type="PANTHER" id="PTHR42713">
    <property type="entry name" value="HISTIDINE KINASE-RELATED"/>
    <property type="match status" value="1"/>
</dbReference>
<dbReference type="Gene3D" id="1.10.10.60">
    <property type="entry name" value="Homeodomain-like"/>
    <property type="match status" value="2"/>
</dbReference>
<dbReference type="Proteomes" id="UP000593601">
    <property type="component" value="Chromosome"/>
</dbReference>
<proteinExistence type="predicted"/>
<organism evidence="13 14">
    <name type="scientific">Blautia liquoris</name>
    <dbReference type="NCBI Taxonomy" id="2779518"/>
    <lineage>
        <taxon>Bacteria</taxon>
        <taxon>Bacillati</taxon>
        <taxon>Bacillota</taxon>
        <taxon>Clostridia</taxon>
        <taxon>Lachnospirales</taxon>
        <taxon>Lachnospiraceae</taxon>
        <taxon>Blautia</taxon>
    </lineage>
</organism>
<feature type="domain" description="HTH araC/xylS-type" evidence="11">
    <location>
        <begin position="146"/>
        <end position="244"/>
    </location>
</feature>
<evidence type="ECO:0000313" key="14">
    <source>
        <dbReference type="Proteomes" id="UP000593601"/>
    </source>
</evidence>
<keyword evidence="5" id="KW-0902">Two-component regulatory system</keyword>
<dbReference type="KEGG" id="bliq:INP51_03000"/>
<dbReference type="InterPro" id="IPR051552">
    <property type="entry name" value="HptR"/>
</dbReference>
<sequence>MRIVIVDDEPKIRNGLNNLLNKREGWEVIGVYEGARKALLDISEKRPDVIITDIKMPEFNGLDLIAHIRERDSRIAIVILSGYGEFTFAQRAIELGVYRYLTKPTKPRELIQVLKEIEQKQISDDKKEDFREGQVQEKDIPNLLVRQAVDYIELYFSGKIGLKIIAEELYISPNYLSELFKKNMGMNLSDYLLEYRMKKAKEYLLQPEYKVSDVSKMVGFQDSRYFSITFKKMNQITPLEFRNSKHPLKS</sequence>
<dbReference type="AlphaFoldDB" id="A0A7M2RIJ4"/>
<evidence type="ECO:0000259" key="12">
    <source>
        <dbReference type="PROSITE" id="PS50110"/>
    </source>
</evidence>
<dbReference type="InterPro" id="IPR011006">
    <property type="entry name" value="CheY-like_superfamily"/>
</dbReference>
<dbReference type="RefSeq" id="WP_193736268.1">
    <property type="nucleotide sequence ID" value="NZ_CP063304.1"/>
</dbReference>
<dbReference type="PANTHER" id="PTHR42713:SF3">
    <property type="entry name" value="TRANSCRIPTIONAL REGULATORY PROTEIN HPTR"/>
    <property type="match status" value="1"/>
</dbReference>
<dbReference type="EMBL" id="CP063304">
    <property type="protein sequence ID" value="QOV19948.1"/>
    <property type="molecule type" value="Genomic_DNA"/>
</dbReference>
<gene>
    <name evidence="13" type="ORF">INP51_03000</name>
</gene>
<keyword evidence="6" id="KW-0805">Transcription regulation</keyword>
<dbReference type="Pfam" id="PF12833">
    <property type="entry name" value="HTH_18"/>
    <property type="match status" value="1"/>
</dbReference>
<dbReference type="PROSITE" id="PS01124">
    <property type="entry name" value="HTH_ARAC_FAMILY_2"/>
    <property type="match status" value="1"/>
</dbReference>
<dbReference type="SUPFAM" id="SSF52172">
    <property type="entry name" value="CheY-like"/>
    <property type="match status" value="1"/>
</dbReference>
<name>A0A7M2RIJ4_9FIRM</name>
<dbReference type="CDD" id="cd17536">
    <property type="entry name" value="REC_YesN-like"/>
    <property type="match status" value="1"/>
</dbReference>
<keyword evidence="3" id="KW-0963">Cytoplasm</keyword>
<feature type="modified residue" description="4-aspartylphosphate" evidence="10">
    <location>
        <position position="53"/>
    </location>
</feature>
<dbReference type="GO" id="GO:0000160">
    <property type="term" value="P:phosphorelay signal transduction system"/>
    <property type="evidence" value="ECO:0007669"/>
    <property type="project" value="UniProtKB-KW"/>
</dbReference>
<dbReference type="GO" id="GO:0003700">
    <property type="term" value="F:DNA-binding transcription factor activity"/>
    <property type="evidence" value="ECO:0007669"/>
    <property type="project" value="InterPro"/>
</dbReference>
<evidence type="ECO:0000259" key="11">
    <source>
        <dbReference type="PROSITE" id="PS01124"/>
    </source>
</evidence>
<dbReference type="SMART" id="SM00448">
    <property type="entry name" value="REC"/>
    <property type="match status" value="1"/>
</dbReference>
<evidence type="ECO:0000256" key="1">
    <source>
        <dbReference type="ARBA" id="ARBA00004496"/>
    </source>
</evidence>
<evidence type="ECO:0000256" key="7">
    <source>
        <dbReference type="ARBA" id="ARBA00023125"/>
    </source>
</evidence>
<evidence type="ECO:0000256" key="10">
    <source>
        <dbReference type="PROSITE-ProRule" id="PRU00169"/>
    </source>
</evidence>
<dbReference type="InterPro" id="IPR009057">
    <property type="entry name" value="Homeodomain-like_sf"/>
</dbReference>
<evidence type="ECO:0000256" key="6">
    <source>
        <dbReference type="ARBA" id="ARBA00023015"/>
    </source>
</evidence>
<keyword evidence="7" id="KW-0238">DNA-binding</keyword>
<keyword evidence="8" id="KW-0804">Transcription</keyword>
<reference evidence="13 14" key="1">
    <citation type="submission" date="2020-10" db="EMBL/GenBank/DDBJ databases">
        <title>Blautia liquoris sp.nov., isolated from the mud in a fermentation cellar used for the production of Chinese strong-flavoured liquor.</title>
        <authorList>
            <person name="Lu L."/>
        </authorList>
    </citation>
    <scope>NUCLEOTIDE SEQUENCE [LARGE SCALE GENOMIC DNA]</scope>
    <source>
        <strain evidence="13 14">LZLJ-3</strain>
    </source>
</reference>
<protein>
    <recommendedName>
        <fullName evidence="2">Stage 0 sporulation protein A homolog</fullName>
    </recommendedName>
</protein>
<evidence type="ECO:0000256" key="9">
    <source>
        <dbReference type="ARBA" id="ARBA00024867"/>
    </source>
</evidence>
<evidence type="ECO:0000256" key="5">
    <source>
        <dbReference type="ARBA" id="ARBA00023012"/>
    </source>
</evidence>
<dbReference type="InterPro" id="IPR001789">
    <property type="entry name" value="Sig_transdc_resp-reg_receiver"/>
</dbReference>
<keyword evidence="4 10" id="KW-0597">Phosphoprotein</keyword>
<evidence type="ECO:0000313" key="13">
    <source>
        <dbReference type="EMBL" id="QOV19948.1"/>
    </source>
</evidence>
<keyword evidence="14" id="KW-1185">Reference proteome</keyword>
<dbReference type="SMART" id="SM00342">
    <property type="entry name" value="HTH_ARAC"/>
    <property type="match status" value="1"/>
</dbReference>
<dbReference type="GO" id="GO:0005737">
    <property type="term" value="C:cytoplasm"/>
    <property type="evidence" value="ECO:0007669"/>
    <property type="project" value="UniProtKB-SubCell"/>
</dbReference>
<comment type="subcellular location">
    <subcellularLocation>
        <location evidence="1">Cytoplasm</location>
    </subcellularLocation>
</comment>
<evidence type="ECO:0000256" key="3">
    <source>
        <dbReference type="ARBA" id="ARBA00022490"/>
    </source>
</evidence>
<comment type="function">
    <text evidence="9">May play the central regulatory role in sporulation. It may be an element of the effector pathway responsible for the activation of sporulation genes in response to nutritional stress. Spo0A may act in concert with spo0H (a sigma factor) to control the expression of some genes that are critical to the sporulation process.</text>
</comment>
<evidence type="ECO:0000256" key="4">
    <source>
        <dbReference type="ARBA" id="ARBA00022553"/>
    </source>
</evidence>
<dbReference type="SUPFAM" id="SSF46689">
    <property type="entry name" value="Homeodomain-like"/>
    <property type="match status" value="2"/>
</dbReference>
<evidence type="ECO:0000256" key="2">
    <source>
        <dbReference type="ARBA" id="ARBA00018672"/>
    </source>
</evidence>
<accession>A0A7M2RIJ4</accession>
<dbReference type="Pfam" id="PF00072">
    <property type="entry name" value="Response_reg"/>
    <property type="match status" value="1"/>
</dbReference>
<dbReference type="InterPro" id="IPR018060">
    <property type="entry name" value="HTH_AraC"/>
</dbReference>